<gene>
    <name evidence="4" type="ORF">MUB46_04980</name>
</gene>
<evidence type="ECO:0000256" key="1">
    <source>
        <dbReference type="SAM" id="MobiDB-lite"/>
    </source>
</evidence>
<dbReference type="Gene3D" id="2.30.30.240">
    <property type="entry name" value="PRC-barrel domain"/>
    <property type="match status" value="1"/>
</dbReference>
<dbReference type="RefSeq" id="WP_261614779.1">
    <property type="nucleotide sequence ID" value="NZ_JALIDZ010000002.1"/>
</dbReference>
<keyword evidence="5" id="KW-1185">Reference proteome</keyword>
<keyword evidence="2" id="KW-0732">Signal</keyword>
<feature type="region of interest" description="Disordered" evidence="1">
    <location>
        <begin position="24"/>
        <end position="108"/>
    </location>
</feature>
<dbReference type="EMBL" id="JALIDZ010000002">
    <property type="protein sequence ID" value="MCT8971209.1"/>
    <property type="molecule type" value="Genomic_DNA"/>
</dbReference>
<name>A0AAW5QXY3_9HYPH</name>
<dbReference type="PANTHER" id="PTHR36505">
    <property type="entry name" value="BLR1072 PROTEIN"/>
    <property type="match status" value="1"/>
</dbReference>
<evidence type="ECO:0000313" key="5">
    <source>
        <dbReference type="Proteomes" id="UP001320898"/>
    </source>
</evidence>
<reference evidence="4 5" key="1">
    <citation type="submission" date="2022-04" db="EMBL/GenBank/DDBJ databases">
        <authorList>
            <person name="Ye Y.-Q."/>
            <person name="Du Z.-J."/>
        </authorList>
    </citation>
    <scope>NUCLEOTIDE SEQUENCE [LARGE SCALE GENOMIC DNA]</scope>
    <source>
        <strain evidence="4 5">A6E488</strain>
    </source>
</reference>
<evidence type="ECO:0000256" key="2">
    <source>
        <dbReference type="SAM" id="SignalP"/>
    </source>
</evidence>
<dbReference type="AlphaFoldDB" id="A0AAW5QXY3"/>
<sequence length="243" mass="25038">MTARPIRFLAGSALALALAAPAFAQSGTQSDTSQTTEPPAAVEQNGDTMQAPGNGGIESGAEGGMSMDSDAPTLKNTLTDEMTAPPGQDDPTAAARAPAGAPVGADGLPAGPILTAQKTGQVASDTFIGMDVRNPEDESIGTLDALVIDRRNRVVAGIVSVGGFLGIGAKDVAVNWREFDFQPEQEVAVVMLSREQLENAPAFRDRGDLQARLRAIGNGDSETRTDRLNAEPGTPVDKPSAAE</sequence>
<dbReference type="InterPro" id="IPR027275">
    <property type="entry name" value="PRC-brl_dom"/>
</dbReference>
<feature type="domain" description="PRC-barrel" evidence="3">
    <location>
        <begin position="123"/>
        <end position="178"/>
    </location>
</feature>
<accession>A0AAW5QXY3</accession>
<dbReference type="PANTHER" id="PTHR36505:SF1">
    <property type="entry name" value="BLR1072 PROTEIN"/>
    <property type="match status" value="1"/>
</dbReference>
<feature type="compositionally biased region" description="Low complexity" evidence="1">
    <location>
        <begin position="93"/>
        <end position="108"/>
    </location>
</feature>
<feature type="chain" id="PRO_5043363910" evidence="2">
    <location>
        <begin position="25"/>
        <end position="243"/>
    </location>
</feature>
<feature type="signal peptide" evidence="2">
    <location>
        <begin position="1"/>
        <end position="24"/>
    </location>
</feature>
<feature type="compositionally biased region" description="Low complexity" evidence="1">
    <location>
        <begin position="24"/>
        <end position="36"/>
    </location>
</feature>
<dbReference type="Pfam" id="PF05239">
    <property type="entry name" value="PRC"/>
    <property type="match status" value="1"/>
</dbReference>
<dbReference type="SUPFAM" id="SSF50346">
    <property type="entry name" value="PRC-barrel domain"/>
    <property type="match status" value="1"/>
</dbReference>
<dbReference type="Proteomes" id="UP001320898">
    <property type="component" value="Unassembled WGS sequence"/>
</dbReference>
<comment type="caution">
    <text evidence="4">The sequence shown here is derived from an EMBL/GenBank/DDBJ whole genome shotgun (WGS) entry which is preliminary data.</text>
</comment>
<evidence type="ECO:0000259" key="3">
    <source>
        <dbReference type="Pfam" id="PF05239"/>
    </source>
</evidence>
<proteinExistence type="predicted"/>
<organism evidence="4 5">
    <name type="scientific">Microbaculum marinisediminis</name>
    <dbReference type="NCBI Taxonomy" id="2931392"/>
    <lineage>
        <taxon>Bacteria</taxon>
        <taxon>Pseudomonadati</taxon>
        <taxon>Pseudomonadota</taxon>
        <taxon>Alphaproteobacteria</taxon>
        <taxon>Hyphomicrobiales</taxon>
        <taxon>Tepidamorphaceae</taxon>
        <taxon>Microbaculum</taxon>
    </lineage>
</organism>
<dbReference type="InterPro" id="IPR011033">
    <property type="entry name" value="PRC_barrel-like_sf"/>
</dbReference>
<evidence type="ECO:0000313" key="4">
    <source>
        <dbReference type="EMBL" id="MCT8971209.1"/>
    </source>
</evidence>
<protein>
    <submittedName>
        <fullName evidence="4">PRC-barrel domain-containing protein</fullName>
    </submittedName>
</protein>
<feature type="compositionally biased region" description="Gly residues" evidence="1">
    <location>
        <begin position="53"/>
        <end position="63"/>
    </location>
</feature>
<feature type="region of interest" description="Disordered" evidence="1">
    <location>
        <begin position="214"/>
        <end position="243"/>
    </location>
</feature>